<reference evidence="2" key="1">
    <citation type="submission" date="2020-10" db="EMBL/GenBank/DDBJ databases">
        <authorList>
            <person name="Gilroy R."/>
        </authorList>
    </citation>
    <scope>NUCLEOTIDE SEQUENCE</scope>
    <source>
        <strain evidence="2">ChiGjej1B1-19959</strain>
    </source>
</reference>
<dbReference type="EMBL" id="DVMW01000033">
    <property type="protein sequence ID" value="HIU36084.1"/>
    <property type="molecule type" value="Genomic_DNA"/>
</dbReference>
<evidence type="ECO:0000313" key="3">
    <source>
        <dbReference type="Proteomes" id="UP000824071"/>
    </source>
</evidence>
<dbReference type="Gene3D" id="3.40.630.30">
    <property type="match status" value="2"/>
</dbReference>
<feature type="domain" description="N-acetyltransferase" evidence="1">
    <location>
        <begin position="11"/>
        <end position="175"/>
    </location>
</feature>
<dbReference type="Pfam" id="PF13302">
    <property type="entry name" value="Acetyltransf_3"/>
    <property type="match status" value="2"/>
</dbReference>
<dbReference type="PROSITE" id="PS51186">
    <property type="entry name" value="GNAT"/>
    <property type="match status" value="2"/>
</dbReference>
<proteinExistence type="predicted"/>
<feature type="domain" description="N-acetyltransferase" evidence="1">
    <location>
        <begin position="191"/>
        <end position="359"/>
    </location>
</feature>
<dbReference type="PANTHER" id="PTHR43792">
    <property type="entry name" value="GNAT FAMILY, PUTATIVE (AFU_ORTHOLOGUE AFUA_3G00765)-RELATED-RELATED"/>
    <property type="match status" value="1"/>
</dbReference>
<organism evidence="2 3">
    <name type="scientific">Candidatus Fimenecus excrementigallinarum</name>
    <dbReference type="NCBI Taxonomy" id="2840816"/>
    <lineage>
        <taxon>Bacteria</taxon>
        <taxon>Bacillati</taxon>
        <taxon>Bacillota</taxon>
        <taxon>Clostridia</taxon>
        <taxon>Candidatus Fimenecus</taxon>
    </lineage>
</organism>
<evidence type="ECO:0000259" key="1">
    <source>
        <dbReference type="PROSITE" id="PS51186"/>
    </source>
</evidence>
<dbReference type="AlphaFoldDB" id="A0A9D1LDV8"/>
<accession>A0A9D1LDV8</accession>
<dbReference type="InterPro" id="IPR016181">
    <property type="entry name" value="Acyl_CoA_acyltransferase"/>
</dbReference>
<dbReference type="GO" id="GO:0016747">
    <property type="term" value="F:acyltransferase activity, transferring groups other than amino-acyl groups"/>
    <property type="evidence" value="ECO:0007669"/>
    <property type="project" value="InterPro"/>
</dbReference>
<evidence type="ECO:0000313" key="2">
    <source>
        <dbReference type="EMBL" id="HIU36084.1"/>
    </source>
</evidence>
<reference evidence="2" key="2">
    <citation type="journal article" date="2021" name="PeerJ">
        <title>Extensive microbial diversity within the chicken gut microbiome revealed by metagenomics and culture.</title>
        <authorList>
            <person name="Gilroy R."/>
            <person name="Ravi A."/>
            <person name="Getino M."/>
            <person name="Pursley I."/>
            <person name="Horton D.L."/>
            <person name="Alikhan N.F."/>
            <person name="Baker D."/>
            <person name="Gharbi K."/>
            <person name="Hall N."/>
            <person name="Watson M."/>
            <person name="Adriaenssens E.M."/>
            <person name="Foster-Nyarko E."/>
            <person name="Jarju S."/>
            <person name="Secka A."/>
            <person name="Antonio M."/>
            <person name="Oren A."/>
            <person name="Chaudhuri R.R."/>
            <person name="La Ragione R."/>
            <person name="Hildebrand F."/>
            <person name="Pallen M.J."/>
        </authorList>
    </citation>
    <scope>NUCLEOTIDE SEQUENCE</scope>
    <source>
        <strain evidence="2">ChiGjej1B1-19959</strain>
    </source>
</reference>
<gene>
    <name evidence="2" type="ORF">IAC53_05735</name>
</gene>
<name>A0A9D1LDV8_9FIRM</name>
<comment type="caution">
    <text evidence="2">The sequence shown here is derived from an EMBL/GenBank/DDBJ whole genome shotgun (WGS) entry which is preliminary data.</text>
</comment>
<dbReference type="Proteomes" id="UP000824071">
    <property type="component" value="Unassembled WGS sequence"/>
</dbReference>
<dbReference type="InterPro" id="IPR000182">
    <property type="entry name" value="GNAT_dom"/>
</dbReference>
<dbReference type="SUPFAM" id="SSF55729">
    <property type="entry name" value="Acyl-CoA N-acyltransferases (Nat)"/>
    <property type="match status" value="2"/>
</dbReference>
<dbReference type="InterPro" id="IPR051531">
    <property type="entry name" value="N-acetyltransferase"/>
</dbReference>
<protein>
    <submittedName>
        <fullName evidence="2">GNAT family N-acetyltransferase</fullName>
    </submittedName>
</protein>
<sequence>MKTPILETERLLLRPLSPADAPAVFACAGDERVTRYMSYKRHETTADTLEWLQSLDNDSGTSYDFGFIEKASGELIGVGGLYWEAEKQQWRLGYYLRHDRWHRGFATEAALKIVQFAKETLHETRIGSCHAVENPRSGQVIRNCGLVFTGYGTYEKLDGSERFRCKEYLWTKTGEELTHHKGTQVLHTDRLVLRRFCETDAADIFAWAANPAVTRYVSYQTHRSIADSEKILQFWLDGYKREDNYNWAITFDGKKVVGQISVTEHDGVWDAGMGWQIDKPYWNRGYMTEAARAVFEYLFCEVCFHRIYSGHDTRNPASGKVMQKLGMAPEGIARQHYYKPGFGTGDAQKYGILKEDWLDNRR</sequence>